<organism evidence="1 2">
    <name type="scientific">Pleuronectes platessa</name>
    <name type="common">European plaice</name>
    <dbReference type="NCBI Taxonomy" id="8262"/>
    <lineage>
        <taxon>Eukaryota</taxon>
        <taxon>Metazoa</taxon>
        <taxon>Chordata</taxon>
        <taxon>Craniata</taxon>
        <taxon>Vertebrata</taxon>
        <taxon>Euteleostomi</taxon>
        <taxon>Actinopterygii</taxon>
        <taxon>Neopterygii</taxon>
        <taxon>Teleostei</taxon>
        <taxon>Neoteleostei</taxon>
        <taxon>Acanthomorphata</taxon>
        <taxon>Carangaria</taxon>
        <taxon>Pleuronectiformes</taxon>
        <taxon>Pleuronectoidei</taxon>
        <taxon>Pleuronectidae</taxon>
        <taxon>Pleuronectes</taxon>
    </lineage>
</organism>
<evidence type="ECO:0000313" key="2">
    <source>
        <dbReference type="Proteomes" id="UP001153269"/>
    </source>
</evidence>
<comment type="caution">
    <text evidence="1">The sequence shown here is derived from an EMBL/GenBank/DDBJ whole genome shotgun (WGS) entry which is preliminary data.</text>
</comment>
<name>A0A9N7Y7S1_PLEPL</name>
<dbReference type="Proteomes" id="UP001153269">
    <property type="component" value="Unassembled WGS sequence"/>
</dbReference>
<evidence type="ECO:0000313" key="1">
    <source>
        <dbReference type="EMBL" id="CAB1415861.1"/>
    </source>
</evidence>
<dbReference type="EMBL" id="CADEAL010000177">
    <property type="protein sequence ID" value="CAB1415861.1"/>
    <property type="molecule type" value="Genomic_DNA"/>
</dbReference>
<sequence length="114" mass="12552">MAAPLRTARGGTFLRVFALSCSQQRLLSTGRRFLPRPRPIPLLLATGGGYLGYQHYIRRGPQEEGAPPHLATPTQEPGQQTVRMLLSVSLAVREQPIGRCRAAWTACGVDLDWN</sequence>
<keyword evidence="2" id="KW-1185">Reference proteome</keyword>
<protein>
    <submittedName>
        <fullName evidence="1">Uncharacterized protein</fullName>
    </submittedName>
</protein>
<accession>A0A9N7Y7S1</accession>
<proteinExistence type="predicted"/>
<gene>
    <name evidence="1" type="ORF">PLEPLA_LOCUS3579</name>
</gene>
<dbReference type="AlphaFoldDB" id="A0A9N7Y7S1"/>
<reference evidence="1" key="1">
    <citation type="submission" date="2020-03" db="EMBL/GenBank/DDBJ databases">
        <authorList>
            <person name="Weist P."/>
        </authorList>
    </citation>
    <scope>NUCLEOTIDE SEQUENCE</scope>
</reference>